<evidence type="ECO:0000313" key="8">
    <source>
        <dbReference type="Proteomes" id="UP000009881"/>
    </source>
</evidence>
<evidence type="ECO:0000313" key="7">
    <source>
        <dbReference type="EMBL" id="EKV28723.1"/>
    </source>
</evidence>
<evidence type="ECO:0000256" key="2">
    <source>
        <dbReference type="ARBA" id="ARBA00009694"/>
    </source>
</evidence>
<comment type="caution">
    <text evidence="7">The sequence shown here is derived from an EMBL/GenBank/DDBJ whole genome shotgun (WGS) entry which is preliminary data.</text>
</comment>
<feature type="transmembrane region" description="Helical" evidence="6">
    <location>
        <begin position="48"/>
        <end position="66"/>
    </location>
</feature>
<dbReference type="AlphaFoldDB" id="K9HE17"/>
<dbReference type="GO" id="GO:0005886">
    <property type="term" value="C:plasma membrane"/>
    <property type="evidence" value="ECO:0007669"/>
    <property type="project" value="TreeGrafter"/>
</dbReference>
<feature type="transmembrane region" description="Helical" evidence="6">
    <location>
        <begin position="104"/>
        <end position="126"/>
    </location>
</feature>
<dbReference type="RefSeq" id="WP_009541591.1">
    <property type="nucleotide sequence ID" value="NZ_ANHY01000015.1"/>
</dbReference>
<dbReference type="PATRIC" id="fig|1238182.3.peg.3149"/>
<dbReference type="EMBL" id="ANHY01000015">
    <property type="protein sequence ID" value="EKV28723.1"/>
    <property type="molecule type" value="Genomic_DNA"/>
</dbReference>
<feature type="transmembrane region" description="Helical" evidence="6">
    <location>
        <begin position="78"/>
        <end position="98"/>
    </location>
</feature>
<evidence type="ECO:0000256" key="3">
    <source>
        <dbReference type="ARBA" id="ARBA00022692"/>
    </source>
</evidence>
<comment type="similarity">
    <text evidence="2">Belongs to the UPF0382 family.</text>
</comment>
<evidence type="ECO:0000256" key="1">
    <source>
        <dbReference type="ARBA" id="ARBA00004141"/>
    </source>
</evidence>
<dbReference type="PANTHER" id="PTHR43461">
    <property type="entry name" value="TRANSMEMBRANE PROTEIN 256"/>
    <property type="match status" value="1"/>
</dbReference>
<keyword evidence="3 6" id="KW-0812">Transmembrane</keyword>
<protein>
    <submittedName>
        <fullName evidence="7">Putative small membrane protein</fullName>
    </submittedName>
</protein>
<dbReference type="eggNOG" id="COG2363">
    <property type="taxonomic scope" value="Bacteria"/>
</dbReference>
<evidence type="ECO:0000256" key="4">
    <source>
        <dbReference type="ARBA" id="ARBA00022989"/>
    </source>
</evidence>
<dbReference type="Proteomes" id="UP000009881">
    <property type="component" value="Unassembled WGS sequence"/>
</dbReference>
<dbReference type="InterPro" id="IPR006696">
    <property type="entry name" value="DUF423"/>
</dbReference>
<gene>
    <name evidence="7" type="ORF">C882_0935</name>
</gene>
<reference evidence="7 8" key="1">
    <citation type="journal article" date="2013" name="Genome Announc.">
        <title>Draft Genome Sequence of an Alphaproteobacterium, Caenispirillum salinarum AK4(T), Isolated from a Solar Saltern.</title>
        <authorList>
            <person name="Khatri I."/>
            <person name="Singh A."/>
            <person name="Korpole S."/>
            <person name="Pinnaka A.K."/>
            <person name="Subramanian S."/>
        </authorList>
    </citation>
    <scope>NUCLEOTIDE SEQUENCE [LARGE SCALE GENOMIC DNA]</scope>
    <source>
        <strain evidence="7 8">AK4</strain>
    </source>
</reference>
<name>K9HE17_9PROT</name>
<comment type="subcellular location">
    <subcellularLocation>
        <location evidence="1">Membrane</location>
        <topology evidence="1">Multi-pass membrane protein</topology>
    </subcellularLocation>
</comment>
<sequence>MRKGLTIMRRWIVLAGLNAFLAVALGAFAAHALESMGDERAVGLAEKASRYMLWHALGLGLVGLLADRWPGRRALTVAGVLFQAGIVLFCGSLTLLALTDLPVAMAAPFGGTAFLAGWLSVAWAALKA</sequence>
<keyword evidence="4 6" id="KW-1133">Transmembrane helix</keyword>
<dbReference type="PANTHER" id="PTHR43461:SF1">
    <property type="entry name" value="TRANSMEMBRANE PROTEIN 256"/>
    <property type="match status" value="1"/>
</dbReference>
<keyword evidence="5 6" id="KW-0472">Membrane</keyword>
<dbReference type="Pfam" id="PF04241">
    <property type="entry name" value="DUF423"/>
    <property type="match status" value="1"/>
</dbReference>
<accession>K9HE17</accession>
<organism evidence="7 8">
    <name type="scientific">Caenispirillum salinarum AK4</name>
    <dbReference type="NCBI Taxonomy" id="1238182"/>
    <lineage>
        <taxon>Bacteria</taxon>
        <taxon>Pseudomonadati</taxon>
        <taxon>Pseudomonadota</taxon>
        <taxon>Alphaproteobacteria</taxon>
        <taxon>Rhodospirillales</taxon>
        <taxon>Novispirillaceae</taxon>
        <taxon>Caenispirillum</taxon>
    </lineage>
</organism>
<dbReference type="STRING" id="1238182.C882_0935"/>
<evidence type="ECO:0000256" key="6">
    <source>
        <dbReference type="SAM" id="Phobius"/>
    </source>
</evidence>
<evidence type="ECO:0000256" key="5">
    <source>
        <dbReference type="ARBA" id="ARBA00023136"/>
    </source>
</evidence>
<keyword evidence="8" id="KW-1185">Reference proteome</keyword>
<proteinExistence type="inferred from homology"/>